<comment type="similarity">
    <text evidence="2">Belongs to the major facilitator superfamily. Sugar transporter (TC 2.A.1.1) family.</text>
</comment>
<organism evidence="9 10">
    <name type="scientific">Marasmius tenuissimus</name>
    <dbReference type="NCBI Taxonomy" id="585030"/>
    <lineage>
        <taxon>Eukaryota</taxon>
        <taxon>Fungi</taxon>
        <taxon>Dikarya</taxon>
        <taxon>Basidiomycota</taxon>
        <taxon>Agaricomycotina</taxon>
        <taxon>Agaricomycetes</taxon>
        <taxon>Agaricomycetidae</taxon>
        <taxon>Agaricales</taxon>
        <taxon>Marasmiineae</taxon>
        <taxon>Marasmiaceae</taxon>
        <taxon>Marasmius</taxon>
    </lineage>
</organism>
<dbReference type="SUPFAM" id="SSF103473">
    <property type="entry name" value="MFS general substrate transporter"/>
    <property type="match status" value="1"/>
</dbReference>
<feature type="compositionally biased region" description="Basic and acidic residues" evidence="6">
    <location>
        <begin position="156"/>
        <end position="169"/>
    </location>
</feature>
<dbReference type="InterPro" id="IPR020846">
    <property type="entry name" value="MFS_dom"/>
</dbReference>
<dbReference type="PANTHER" id="PTHR48022:SF52">
    <property type="entry name" value="SUGAR TRANSPORTER, PUTATIVE-RELATED"/>
    <property type="match status" value="1"/>
</dbReference>
<evidence type="ECO:0000313" key="9">
    <source>
        <dbReference type="EMBL" id="KAL0066195.1"/>
    </source>
</evidence>
<dbReference type="Gene3D" id="1.20.1250.20">
    <property type="entry name" value="MFS general substrate transporter like domains"/>
    <property type="match status" value="1"/>
</dbReference>
<keyword evidence="5 7" id="KW-0472">Membrane</keyword>
<protein>
    <recommendedName>
        <fullName evidence="8">Major facilitator superfamily (MFS) profile domain-containing protein</fullName>
    </recommendedName>
</protein>
<gene>
    <name evidence="9" type="ORF">AAF712_006820</name>
</gene>
<evidence type="ECO:0000256" key="1">
    <source>
        <dbReference type="ARBA" id="ARBA00004141"/>
    </source>
</evidence>
<evidence type="ECO:0000256" key="4">
    <source>
        <dbReference type="ARBA" id="ARBA00022989"/>
    </source>
</evidence>
<evidence type="ECO:0000256" key="7">
    <source>
        <dbReference type="SAM" id="Phobius"/>
    </source>
</evidence>
<evidence type="ECO:0000259" key="8">
    <source>
        <dbReference type="PROSITE" id="PS50850"/>
    </source>
</evidence>
<name>A0ABR2ZX04_9AGAR</name>
<dbReference type="PANTHER" id="PTHR48022">
    <property type="entry name" value="PLASTIDIC GLUCOSE TRANSPORTER 4"/>
    <property type="match status" value="1"/>
</dbReference>
<evidence type="ECO:0000256" key="3">
    <source>
        <dbReference type="ARBA" id="ARBA00022692"/>
    </source>
</evidence>
<dbReference type="InterPro" id="IPR036259">
    <property type="entry name" value="MFS_trans_sf"/>
</dbReference>
<evidence type="ECO:0000256" key="5">
    <source>
        <dbReference type="ARBA" id="ARBA00023136"/>
    </source>
</evidence>
<dbReference type="EMBL" id="JBBXMP010000038">
    <property type="protein sequence ID" value="KAL0066195.1"/>
    <property type="molecule type" value="Genomic_DNA"/>
</dbReference>
<accession>A0ABR2ZX04</accession>
<sequence>MSSLFVDRIGRRPLWLLSTGCMLVAFAIITALGAAFTHTPNKSIGSAFVAILFFFNGALSVGWIPLPFLYCTEILPFTIRAKAISYFWLVQNVSATASVFVYPIVLEAIGWKFYGFFVGCLAVYLCLIWCLFTETKGRTIEQVSALFDDTPQSSHMKRDGTGMEAEHKRNAMPNGQGEETQEGLTTQKGWNPEDTSYTGSEVLRDEEFKTE</sequence>
<keyword evidence="10" id="KW-1185">Reference proteome</keyword>
<feature type="transmembrane region" description="Helical" evidence="7">
    <location>
        <begin position="48"/>
        <end position="71"/>
    </location>
</feature>
<comment type="subcellular location">
    <subcellularLocation>
        <location evidence="1">Membrane</location>
        <topology evidence="1">Multi-pass membrane protein</topology>
    </subcellularLocation>
</comment>
<dbReference type="InterPro" id="IPR005828">
    <property type="entry name" value="MFS_sugar_transport-like"/>
</dbReference>
<comment type="caution">
    <text evidence="9">The sequence shown here is derived from an EMBL/GenBank/DDBJ whole genome shotgun (WGS) entry which is preliminary data.</text>
</comment>
<dbReference type="PROSITE" id="PS00216">
    <property type="entry name" value="SUGAR_TRANSPORT_1"/>
    <property type="match status" value="1"/>
</dbReference>
<dbReference type="InterPro" id="IPR005829">
    <property type="entry name" value="Sugar_transporter_CS"/>
</dbReference>
<proteinExistence type="inferred from homology"/>
<evidence type="ECO:0000256" key="6">
    <source>
        <dbReference type="SAM" id="MobiDB-lite"/>
    </source>
</evidence>
<dbReference type="PROSITE" id="PS50850">
    <property type="entry name" value="MFS"/>
    <property type="match status" value="1"/>
</dbReference>
<feature type="transmembrane region" description="Helical" evidence="7">
    <location>
        <begin position="14"/>
        <end position="36"/>
    </location>
</feature>
<dbReference type="Proteomes" id="UP001437256">
    <property type="component" value="Unassembled WGS sequence"/>
</dbReference>
<dbReference type="Pfam" id="PF00083">
    <property type="entry name" value="Sugar_tr"/>
    <property type="match status" value="1"/>
</dbReference>
<keyword evidence="4 7" id="KW-1133">Transmembrane helix</keyword>
<dbReference type="InterPro" id="IPR050360">
    <property type="entry name" value="MFS_Sugar_Transporters"/>
</dbReference>
<feature type="compositionally biased region" description="Basic and acidic residues" evidence="6">
    <location>
        <begin position="202"/>
        <end position="211"/>
    </location>
</feature>
<reference evidence="9 10" key="1">
    <citation type="submission" date="2024-05" db="EMBL/GenBank/DDBJ databases">
        <title>A draft genome resource for the thread blight pathogen Marasmius tenuissimus strain MS-2.</title>
        <authorList>
            <person name="Yulfo-Soto G.E."/>
            <person name="Baruah I.K."/>
            <person name="Amoako-Attah I."/>
            <person name="Bukari Y."/>
            <person name="Meinhardt L.W."/>
            <person name="Bailey B.A."/>
            <person name="Cohen S.P."/>
        </authorList>
    </citation>
    <scope>NUCLEOTIDE SEQUENCE [LARGE SCALE GENOMIC DNA]</scope>
    <source>
        <strain evidence="9 10">MS-2</strain>
    </source>
</reference>
<keyword evidence="3 7" id="KW-0812">Transmembrane</keyword>
<feature type="region of interest" description="Disordered" evidence="6">
    <location>
        <begin position="151"/>
        <end position="211"/>
    </location>
</feature>
<feature type="compositionally biased region" description="Polar residues" evidence="6">
    <location>
        <begin position="182"/>
        <end position="199"/>
    </location>
</feature>
<feature type="transmembrane region" description="Helical" evidence="7">
    <location>
        <begin position="111"/>
        <end position="132"/>
    </location>
</feature>
<feature type="transmembrane region" description="Helical" evidence="7">
    <location>
        <begin position="83"/>
        <end position="105"/>
    </location>
</feature>
<evidence type="ECO:0000313" key="10">
    <source>
        <dbReference type="Proteomes" id="UP001437256"/>
    </source>
</evidence>
<evidence type="ECO:0000256" key="2">
    <source>
        <dbReference type="ARBA" id="ARBA00010992"/>
    </source>
</evidence>
<feature type="domain" description="Major facilitator superfamily (MFS) profile" evidence="8">
    <location>
        <begin position="1"/>
        <end position="136"/>
    </location>
</feature>